<dbReference type="PANTHER" id="PTHR43537">
    <property type="entry name" value="TRANSCRIPTIONAL REGULATOR, GNTR FAMILY"/>
    <property type="match status" value="1"/>
</dbReference>
<accession>A0A1T4JZ79</accession>
<protein>
    <submittedName>
        <fullName evidence="5">DNA-binding transcriptional regulator, FadR family</fullName>
    </submittedName>
</protein>
<keyword evidence="3" id="KW-0804">Transcription</keyword>
<sequence length="222" mass="24910">MDNAVKKYSLSDEVASKLQQQIAAGRYKPGDKLPTEPELMQQFKVGRSSIREAVRILANSGILRVQQGLGTFVELQHGNCIPWYMRLQDAKGAELNEVRQLLELKIAEKAAEHRTQKDIRLLTQLLKKRYDAALEGDIEACIEADIQFHIAIADAAQNGILADLYKTIAAQIKKSFQEVYTSTAVFIKMHDAHADLLKSIVDKDPARAWHCVARITGQQTKK</sequence>
<dbReference type="RefSeq" id="WP_078829674.1">
    <property type="nucleotide sequence ID" value="NZ_FUWH01000001.1"/>
</dbReference>
<dbReference type="AlphaFoldDB" id="A0A1T4JZ79"/>
<dbReference type="InterPro" id="IPR036390">
    <property type="entry name" value="WH_DNA-bd_sf"/>
</dbReference>
<dbReference type="CDD" id="cd07377">
    <property type="entry name" value="WHTH_GntR"/>
    <property type="match status" value="1"/>
</dbReference>
<name>A0A1T4JZ79_9BACT</name>
<dbReference type="Proteomes" id="UP000190888">
    <property type="component" value="Unassembled WGS sequence"/>
</dbReference>
<proteinExistence type="predicted"/>
<dbReference type="SUPFAM" id="SSF46785">
    <property type="entry name" value="Winged helix' DNA-binding domain"/>
    <property type="match status" value="1"/>
</dbReference>
<evidence type="ECO:0000256" key="2">
    <source>
        <dbReference type="ARBA" id="ARBA00023125"/>
    </source>
</evidence>
<dbReference type="InterPro" id="IPR000524">
    <property type="entry name" value="Tscrpt_reg_HTH_GntR"/>
</dbReference>
<dbReference type="SMART" id="SM00345">
    <property type="entry name" value="HTH_GNTR"/>
    <property type="match status" value="1"/>
</dbReference>
<evidence type="ECO:0000313" key="6">
    <source>
        <dbReference type="Proteomes" id="UP000190888"/>
    </source>
</evidence>
<dbReference type="InterPro" id="IPR011711">
    <property type="entry name" value="GntR_C"/>
</dbReference>
<dbReference type="GO" id="GO:0003677">
    <property type="term" value="F:DNA binding"/>
    <property type="evidence" value="ECO:0007669"/>
    <property type="project" value="UniProtKB-KW"/>
</dbReference>
<keyword evidence="2 5" id="KW-0238">DNA-binding</keyword>
<evidence type="ECO:0000313" key="5">
    <source>
        <dbReference type="EMBL" id="SJZ35473.1"/>
    </source>
</evidence>
<dbReference type="GO" id="GO:0003700">
    <property type="term" value="F:DNA-binding transcription factor activity"/>
    <property type="evidence" value="ECO:0007669"/>
    <property type="project" value="InterPro"/>
</dbReference>
<evidence type="ECO:0000259" key="4">
    <source>
        <dbReference type="PROSITE" id="PS50949"/>
    </source>
</evidence>
<dbReference type="InterPro" id="IPR008920">
    <property type="entry name" value="TF_FadR/GntR_C"/>
</dbReference>
<evidence type="ECO:0000256" key="3">
    <source>
        <dbReference type="ARBA" id="ARBA00023163"/>
    </source>
</evidence>
<dbReference type="SUPFAM" id="SSF48008">
    <property type="entry name" value="GntR ligand-binding domain-like"/>
    <property type="match status" value="1"/>
</dbReference>
<organism evidence="5 6">
    <name type="scientific">Sediminibacterium ginsengisoli</name>
    <dbReference type="NCBI Taxonomy" id="413434"/>
    <lineage>
        <taxon>Bacteria</taxon>
        <taxon>Pseudomonadati</taxon>
        <taxon>Bacteroidota</taxon>
        <taxon>Chitinophagia</taxon>
        <taxon>Chitinophagales</taxon>
        <taxon>Chitinophagaceae</taxon>
        <taxon>Sediminibacterium</taxon>
    </lineage>
</organism>
<dbReference type="OrthoDB" id="9799482at2"/>
<dbReference type="PANTHER" id="PTHR43537:SF47">
    <property type="entry name" value="REGULATORY PROTEIN GNTR HTH"/>
    <property type="match status" value="1"/>
</dbReference>
<dbReference type="SMART" id="SM00895">
    <property type="entry name" value="FCD"/>
    <property type="match status" value="1"/>
</dbReference>
<dbReference type="PROSITE" id="PS50949">
    <property type="entry name" value="HTH_GNTR"/>
    <property type="match status" value="1"/>
</dbReference>
<gene>
    <name evidence="5" type="ORF">SAMN04488132_101333</name>
</gene>
<dbReference type="Gene3D" id="1.20.120.530">
    <property type="entry name" value="GntR ligand-binding domain-like"/>
    <property type="match status" value="1"/>
</dbReference>
<dbReference type="STRING" id="413434.SAMN04488132_101333"/>
<keyword evidence="6" id="KW-1185">Reference proteome</keyword>
<reference evidence="5 6" key="1">
    <citation type="submission" date="2017-02" db="EMBL/GenBank/DDBJ databases">
        <authorList>
            <person name="Peterson S.W."/>
        </authorList>
    </citation>
    <scope>NUCLEOTIDE SEQUENCE [LARGE SCALE GENOMIC DNA]</scope>
    <source>
        <strain evidence="5 6">DSM 22335</strain>
    </source>
</reference>
<dbReference type="Gene3D" id="1.10.10.10">
    <property type="entry name" value="Winged helix-like DNA-binding domain superfamily/Winged helix DNA-binding domain"/>
    <property type="match status" value="1"/>
</dbReference>
<dbReference type="Pfam" id="PF07729">
    <property type="entry name" value="FCD"/>
    <property type="match status" value="1"/>
</dbReference>
<evidence type="ECO:0000256" key="1">
    <source>
        <dbReference type="ARBA" id="ARBA00023015"/>
    </source>
</evidence>
<dbReference type="InterPro" id="IPR036388">
    <property type="entry name" value="WH-like_DNA-bd_sf"/>
</dbReference>
<dbReference type="Pfam" id="PF00392">
    <property type="entry name" value="GntR"/>
    <property type="match status" value="1"/>
</dbReference>
<feature type="domain" description="HTH gntR-type" evidence="4">
    <location>
        <begin position="8"/>
        <end position="76"/>
    </location>
</feature>
<dbReference type="PRINTS" id="PR00035">
    <property type="entry name" value="HTHGNTR"/>
</dbReference>
<dbReference type="EMBL" id="FUWH01000001">
    <property type="protein sequence ID" value="SJZ35473.1"/>
    <property type="molecule type" value="Genomic_DNA"/>
</dbReference>
<keyword evidence="1" id="KW-0805">Transcription regulation</keyword>